<keyword evidence="4" id="KW-1185">Reference proteome</keyword>
<evidence type="ECO:0000259" key="2">
    <source>
        <dbReference type="Pfam" id="PF18753"/>
    </source>
</evidence>
<dbReference type="EMBL" id="LABZ01000250">
    <property type="protein sequence ID" value="KMO31260.1"/>
    <property type="molecule type" value="Genomic_DNA"/>
</dbReference>
<comment type="caution">
    <text evidence="3">The sequence shown here is derived from an EMBL/GenBank/DDBJ whole genome shotgun (WGS) entry which is preliminary data.</text>
</comment>
<proteinExistence type="predicted"/>
<dbReference type="Proteomes" id="UP000036449">
    <property type="component" value="Unassembled WGS sequence"/>
</dbReference>
<dbReference type="Pfam" id="PF18753">
    <property type="entry name" value="Nmad2"/>
    <property type="match status" value="1"/>
</dbReference>
<evidence type="ECO:0000313" key="4">
    <source>
        <dbReference type="Proteomes" id="UP000036449"/>
    </source>
</evidence>
<sequence>MAKVYIYVVARDFGFAPNPFHGVCTLATCKPDIRRVAREGDWVVGMGGIALNAVGRCVFAMQVTTSLTFEEYWTDPEYRRKRPVRNGSLRAMVGDNIYHRDDDGGWIQEDSHHSRPDGTPDPQNMKTDTSGKRVLLSRRFLYFGREAPLVPAEFLAEAGYRNIRRHRTFELEQCAGLIGWLTRQFAADFNQVLADPCQFDEGSARYSGERGRILR</sequence>
<feature type="domain" description="Nucleotide modification associated" evidence="2">
    <location>
        <begin position="1"/>
        <end position="200"/>
    </location>
</feature>
<evidence type="ECO:0000313" key="3">
    <source>
        <dbReference type="EMBL" id="KMO31260.1"/>
    </source>
</evidence>
<protein>
    <recommendedName>
        <fullName evidence="2">Nucleotide modification associated domain-containing protein</fullName>
    </recommendedName>
</protein>
<dbReference type="InterPro" id="IPR041180">
    <property type="entry name" value="Nmad2"/>
</dbReference>
<feature type="compositionally biased region" description="Basic and acidic residues" evidence="1">
    <location>
        <begin position="105"/>
        <end position="118"/>
    </location>
</feature>
<dbReference type="RefSeq" id="WP_048454080.1">
    <property type="nucleotide sequence ID" value="NZ_LABZ01000250.1"/>
</dbReference>
<dbReference type="OrthoDB" id="2080678at2"/>
<accession>A0A0J6S7Q9</accession>
<organism evidence="3 4">
    <name type="scientific">Methylobacterium tarhaniae</name>
    <dbReference type="NCBI Taxonomy" id="1187852"/>
    <lineage>
        <taxon>Bacteria</taxon>
        <taxon>Pseudomonadati</taxon>
        <taxon>Pseudomonadota</taxon>
        <taxon>Alphaproteobacteria</taxon>
        <taxon>Hyphomicrobiales</taxon>
        <taxon>Methylobacteriaceae</taxon>
        <taxon>Methylobacterium</taxon>
    </lineage>
</organism>
<reference evidence="3 4" key="1">
    <citation type="submission" date="2015-03" db="EMBL/GenBank/DDBJ databases">
        <title>Genome sequencing of Methylobacterium tarhaniae DSM 25844.</title>
        <authorList>
            <person name="Chaudhry V."/>
            <person name="Patil P.B."/>
        </authorList>
    </citation>
    <scope>NUCLEOTIDE SEQUENCE [LARGE SCALE GENOMIC DNA]</scope>
    <source>
        <strain evidence="3 4">DSM 25844</strain>
    </source>
</reference>
<gene>
    <name evidence="3" type="ORF">VQ03_27450</name>
</gene>
<feature type="region of interest" description="Disordered" evidence="1">
    <location>
        <begin position="105"/>
        <end position="129"/>
    </location>
</feature>
<dbReference type="PATRIC" id="fig|1187852.3.peg.3674"/>
<dbReference type="AlphaFoldDB" id="A0A0J6S7Q9"/>
<evidence type="ECO:0000256" key="1">
    <source>
        <dbReference type="SAM" id="MobiDB-lite"/>
    </source>
</evidence>
<name>A0A0J6S7Q9_9HYPH</name>